<dbReference type="RefSeq" id="WP_100360931.1">
    <property type="nucleotide sequence ID" value="NZ_CP045915.1"/>
</dbReference>
<organism evidence="1 2">
    <name type="scientific">Gracilibacillus salitolerans</name>
    <dbReference type="NCBI Taxonomy" id="2663022"/>
    <lineage>
        <taxon>Bacteria</taxon>
        <taxon>Bacillati</taxon>
        <taxon>Bacillota</taxon>
        <taxon>Bacilli</taxon>
        <taxon>Bacillales</taxon>
        <taxon>Bacillaceae</taxon>
        <taxon>Gracilibacillus</taxon>
    </lineage>
</organism>
<keyword evidence="2" id="KW-1185">Reference proteome</keyword>
<sequence>MRDGKVGFIKNETEQSTTRFVSFKGDMERFDLAVISSPAFGDDCLVVDLNTNKYSRINIDKIKESYYVEHAFQFNEMEAEDFRVFIKPLLNEN</sequence>
<protein>
    <submittedName>
        <fullName evidence="1">DUF3055 family protein</fullName>
    </submittedName>
</protein>
<dbReference type="AlphaFoldDB" id="A0A5Q2TK15"/>
<accession>A0A5Q2TK15</accession>
<evidence type="ECO:0000313" key="2">
    <source>
        <dbReference type="Proteomes" id="UP000339690"/>
    </source>
</evidence>
<name>A0A5Q2TK15_9BACI</name>
<dbReference type="Pfam" id="PF11256">
    <property type="entry name" value="SAV0927-like"/>
    <property type="match status" value="1"/>
</dbReference>
<dbReference type="Proteomes" id="UP000339690">
    <property type="component" value="Chromosome"/>
</dbReference>
<reference evidence="1 2" key="1">
    <citation type="submission" date="2019-11" db="EMBL/GenBank/DDBJ databases">
        <title>Gracilibacillus salitolerans sp. nov., a moderate halophile isolated from a saline soil in northwest China.</title>
        <authorList>
            <person name="Gan L."/>
        </authorList>
    </citation>
    <scope>NUCLEOTIDE SEQUENCE [LARGE SCALE GENOMIC DNA]</scope>
    <source>
        <strain evidence="1 2">SCU50</strain>
    </source>
</reference>
<gene>
    <name evidence="1" type="ORF">GI584_09370</name>
</gene>
<proteinExistence type="predicted"/>
<dbReference type="EMBL" id="CP045915">
    <property type="protein sequence ID" value="QGH34220.1"/>
    <property type="molecule type" value="Genomic_DNA"/>
</dbReference>
<dbReference type="KEGG" id="grc:GI584_09370"/>
<dbReference type="InterPro" id="IPR021415">
    <property type="entry name" value="SAV0927-like"/>
</dbReference>
<evidence type="ECO:0000313" key="1">
    <source>
        <dbReference type="EMBL" id="QGH34220.1"/>
    </source>
</evidence>